<name>A0AAV5U1H6_9BILA</name>
<feature type="domain" description="Calcineurin-like phosphoesterase" evidence="2">
    <location>
        <begin position="239"/>
        <end position="408"/>
    </location>
</feature>
<gene>
    <name evidence="3" type="ORF">PENTCL1PPCAC_22473</name>
</gene>
<dbReference type="AlphaFoldDB" id="A0AAV5U1H6"/>
<keyword evidence="1" id="KW-1133">Transmembrane helix</keyword>
<feature type="transmembrane region" description="Helical" evidence="1">
    <location>
        <begin position="147"/>
        <end position="168"/>
    </location>
</feature>
<dbReference type="SUPFAM" id="SSF56300">
    <property type="entry name" value="Metallo-dependent phosphatases"/>
    <property type="match status" value="1"/>
</dbReference>
<comment type="caution">
    <text evidence="3">The sequence shown here is derived from an EMBL/GenBank/DDBJ whole genome shotgun (WGS) entry which is preliminary data.</text>
</comment>
<reference evidence="3" key="1">
    <citation type="submission" date="2023-10" db="EMBL/GenBank/DDBJ databases">
        <title>Genome assembly of Pristionchus species.</title>
        <authorList>
            <person name="Yoshida K."/>
            <person name="Sommer R.J."/>
        </authorList>
    </citation>
    <scope>NUCLEOTIDE SEQUENCE</scope>
    <source>
        <strain evidence="3">RS0144</strain>
    </source>
</reference>
<dbReference type="PANTHER" id="PTHR31302">
    <property type="entry name" value="TRANSMEMBRANE PROTEIN WITH METALLOPHOSPHOESTERASE DOMAIN-RELATED"/>
    <property type="match status" value="1"/>
</dbReference>
<organism evidence="3 4">
    <name type="scientific">Pristionchus entomophagus</name>
    <dbReference type="NCBI Taxonomy" id="358040"/>
    <lineage>
        <taxon>Eukaryota</taxon>
        <taxon>Metazoa</taxon>
        <taxon>Ecdysozoa</taxon>
        <taxon>Nematoda</taxon>
        <taxon>Chromadorea</taxon>
        <taxon>Rhabditida</taxon>
        <taxon>Rhabditina</taxon>
        <taxon>Diplogasteromorpha</taxon>
        <taxon>Diplogasteroidea</taxon>
        <taxon>Neodiplogasteridae</taxon>
        <taxon>Pristionchus</taxon>
    </lineage>
</organism>
<feature type="transmembrane region" description="Helical" evidence="1">
    <location>
        <begin position="196"/>
        <end position="215"/>
    </location>
</feature>
<dbReference type="Gene3D" id="3.60.21.10">
    <property type="match status" value="1"/>
</dbReference>
<keyword evidence="4" id="KW-1185">Reference proteome</keyword>
<dbReference type="Proteomes" id="UP001432027">
    <property type="component" value="Unassembled WGS sequence"/>
</dbReference>
<evidence type="ECO:0000313" key="4">
    <source>
        <dbReference type="Proteomes" id="UP001432027"/>
    </source>
</evidence>
<accession>A0AAV5U1H6</accession>
<feature type="transmembrane region" description="Helical" evidence="1">
    <location>
        <begin position="65"/>
        <end position="86"/>
    </location>
</feature>
<dbReference type="GO" id="GO:0016787">
    <property type="term" value="F:hydrolase activity"/>
    <property type="evidence" value="ECO:0007669"/>
    <property type="project" value="InterPro"/>
</dbReference>
<dbReference type="EMBL" id="BTSX01000005">
    <property type="protein sequence ID" value="GMT00299.1"/>
    <property type="molecule type" value="Genomic_DNA"/>
</dbReference>
<protein>
    <recommendedName>
        <fullName evidence="2">Calcineurin-like phosphoesterase domain-containing protein</fullName>
    </recommendedName>
</protein>
<dbReference type="InterPro" id="IPR051158">
    <property type="entry name" value="Metallophosphoesterase_sf"/>
</dbReference>
<evidence type="ECO:0000313" key="3">
    <source>
        <dbReference type="EMBL" id="GMT00299.1"/>
    </source>
</evidence>
<dbReference type="InterPro" id="IPR029052">
    <property type="entry name" value="Metallo-depent_PP-like"/>
</dbReference>
<dbReference type="InterPro" id="IPR004843">
    <property type="entry name" value="Calcineurin-like_PHP"/>
</dbReference>
<feature type="non-terminal residue" evidence="3">
    <location>
        <position position="1"/>
    </location>
</feature>
<proteinExistence type="predicted"/>
<keyword evidence="1" id="KW-0812">Transmembrane</keyword>
<feature type="transmembrane region" description="Helical" evidence="1">
    <location>
        <begin position="107"/>
        <end position="127"/>
    </location>
</feature>
<dbReference type="CDD" id="cd07385">
    <property type="entry name" value="MPP_YkuE_C"/>
    <property type="match status" value="1"/>
</dbReference>
<sequence>VVVGVELAAAEKVVGAAGESRERRMPPLSPKTILVLSTLAFIVLIGPTSTSWVKSGFESERGMRGRVIAIAKLEAVTLLLNLFIWHQMMQYFEGQRKGFGVDKTFKLRCQQLLLIVMGGAHTMYLFFYAPSWLHGWPFELANILGGIWTNLLGFVCGFFLVNCVSWAMQQWEPTRRLLHFLARPKILNDLTFDRKYQIRTTVIIVLVMSFVMYYASDKISVRHLSLPIHNLSSPSGSPLRLAVISDIHAGASVYEEQVSRMVDELLQMPVDAVLIVGDLVDGTVEDIAPRLKSIWTLASMKPTYFVTGNHDYYYYDVRSWLKLYEQKGINVLHNRHVMLKGVCLAGTDDISAGKTGVPSHEINATLAISGCPKVSTKVLLCHNPAGIIDFPAETLDQLDVIFSGHTHAGQFYTVAAAVYWMLPYFYGHYHIGTHGHLFVSAGTLYQGPPMKMVGASQIWLVTLVPA</sequence>
<dbReference type="Pfam" id="PF00149">
    <property type="entry name" value="Metallophos"/>
    <property type="match status" value="1"/>
</dbReference>
<feature type="transmembrane region" description="Helical" evidence="1">
    <location>
        <begin position="33"/>
        <end position="53"/>
    </location>
</feature>
<evidence type="ECO:0000256" key="1">
    <source>
        <dbReference type="SAM" id="Phobius"/>
    </source>
</evidence>
<evidence type="ECO:0000259" key="2">
    <source>
        <dbReference type="Pfam" id="PF00149"/>
    </source>
</evidence>
<keyword evidence="1" id="KW-0472">Membrane</keyword>
<dbReference type="PANTHER" id="PTHR31302:SF30">
    <property type="entry name" value="CALCINEURIN-LIKE PHOSPHOESTERASE DOMAIN-CONTAINING PROTEIN"/>
    <property type="match status" value="1"/>
</dbReference>